<dbReference type="Gene3D" id="2.30.30.40">
    <property type="entry name" value="SH3 Domains"/>
    <property type="match status" value="2"/>
</dbReference>
<dbReference type="InterPro" id="IPR010466">
    <property type="entry name" value="DUF1058"/>
</dbReference>
<accession>A0ABP7K412</accession>
<feature type="compositionally biased region" description="Acidic residues" evidence="1">
    <location>
        <begin position="50"/>
        <end position="62"/>
    </location>
</feature>
<evidence type="ECO:0008006" key="4">
    <source>
        <dbReference type="Google" id="ProtNLM"/>
    </source>
</evidence>
<evidence type="ECO:0000313" key="2">
    <source>
        <dbReference type="EMBL" id="GAA3863483.1"/>
    </source>
</evidence>
<dbReference type="EMBL" id="BAABDF010000006">
    <property type="protein sequence ID" value="GAA3863483.1"/>
    <property type="molecule type" value="Genomic_DNA"/>
</dbReference>
<comment type="caution">
    <text evidence="2">The sequence shown here is derived from an EMBL/GenBank/DDBJ whole genome shotgun (WGS) entry which is preliminary data.</text>
</comment>
<organism evidence="2 3">
    <name type="scientific">Celeribacter arenosi</name>
    <dbReference type="NCBI Taxonomy" id="792649"/>
    <lineage>
        <taxon>Bacteria</taxon>
        <taxon>Pseudomonadati</taxon>
        <taxon>Pseudomonadota</taxon>
        <taxon>Alphaproteobacteria</taxon>
        <taxon>Rhodobacterales</taxon>
        <taxon>Roseobacteraceae</taxon>
        <taxon>Celeribacter</taxon>
    </lineage>
</organism>
<reference evidence="3" key="1">
    <citation type="journal article" date="2019" name="Int. J. Syst. Evol. Microbiol.">
        <title>The Global Catalogue of Microorganisms (GCM) 10K type strain sequencing project: providing services to taxonomists for standard genome sequencing and annotation.</title>
        <authorList>
            <consortium name="The Broad Institute Genomics Platform"/>
            <consortium name="The Broad Institute Genome Sequencing Center for Infectious Disease"/>
            <person name="Wu L."/>
            <person name="Ma J."/>
        </authorList>
    </citation>
    <scope>NUCLEOTIDE SEQUENCE [LARGE SCALE GENOMIC DNA]</scope>
    <source>
        <strain evidence="3">JCM 17190</strain>
    </source>
</reference>
<gene>
    <name evidence="2" type="ORF">GCM10022404_12420</name>
</gene>
<feature type="region of interest" description="Disordered" evidence="1">
    <location>
        <begin position="38"/>
        <end position="72"/>
    </location>
</feature>
<evidence type="ECO:0000313" key="3">
    <source>
        <dbReference type="Proteomes" id="UP001399917"/>
    </source>
</evidence>
<evidence type="ECO:0000256" key="1">
    <source>
        <dbReference type="SAM" id="MobiDB-lite"/>
    </source>
</evidence>
<dbReference type="Pfam" id="PF06347">
    <property type="entry name" value="SH3_4"/>
    <property type="match status" value="2"/>
</dbReference>
<protein>
    <recommendedName>
        <fullName evidence="4">SH3-like domain-containing protein</fullName>
    </recommendedName>
</protein>
<keyword evidence="3" id="KW-1185">Reference proteome</keyword>
<proteinExistence type="predicted"/>
<dbReference type="Proteomes" id="UP001399917">
    <property type="component" value="Unassembled WGS sequence"/>
</dbReference>
<sequence>MVMIGSFRVVIFGCVAMIAILFSGGGFGVSPAVAQEGTGSAVSQPHDADENVGADEGDEGDEPERPARGSVTNLPLPRFVSLKANEANVRRGPSLSHRIDWVFTRRGTPLEVIAEYGHWRRVRDNDGAVGWLHYSLISGVRMALVEAETVDLHARPDPTSPLNAHAEKGVILRLLSCKVDWCRVSADGYKGWVTKVGLWGIGADEVLE</sequence>
<name>A0ABP7K412_9RHOB</name>